<feature type="domain" description="RRM" evidence="1">
    <location>
        <begin position="102"/>
        <end position="152"/>
    </location>
</feature>
<dbReference type="Pfam" id="PF00076">
    <property type="entry name" value="RRM_1"/>
    <property type="match status" value="1"/>
</dbReference>
<dbReference type="Pfam" id="PF13966">
    <property type="entry name" value="zf-RVT"/>
    <property type="match status" value="1"/>
</dbReference>
<reference evidence="3" key="2">
    <citation type="submission" date="2022-01" db="EMBL/GenBank/DDBJ databases">
        <authorList>
            <person name="Yamashiro T."/>
            <person name="Shiraishi A."/>
            <person name="Satake H."/>
            <person name="Nakayama K."/>
        </authorList>
    </citation>
    <scope>NUCLEOTIDE SEQUENCE</scope>
</reference>
<comment type="caution">
    <text evidence="3">The sequence shown here is derived from an EMBL/GenBank/DDBJ whole genome shotgun (WGS) entry which is preliminary data.</text>
</comment>
<dbReference type="InterPro" id="IPR026960">
    <property type="entry name" value="RVT-Znf"/>
</dbReference>
<evidence type="ECO:0000259" key="2">
    <source>
        <dbReference type="Pfam" id="PF13966"/>
    </source>
</evidence>
<evidence type="ECO:0000259" key="1">
    <source>
        <dbReference type="Pfam" id="PF00076"/>
    </source>
</evidence>
<sequence>MDRWLWSADGSDVFSVSMVRVLIDKGTLVIGEEETRWSKLVPIKINVFMWRMILDKLPTRLNLMLRGLDVQSNLCVICGTHIESIDHVMLHCQVALEHFTFRDLWKECQEFGRVIDAFIPVRRSKSSNRFGFVRFIHIKDVDRLVRNLCTIWMGQLRLHANVARFQRTPLNKVQFDKGDKGAYKPYVGAANNSKVVGHNSYVGAVKNKMEYKQVIEEHSQPSLGFDNFILKYLGGFWVIIEFHTKEVLENFKSHVGVGSWFTSLEYASNTFVIDERVGELLFEEDKDNMSLNSKRLCIKTKMEQNIFETCKIIVKGKVFWIRAKEVSGWVPDFLEEKDGVDASDDDISDNEIVGEMNVDDIKDEDDNEGEVDEVPETIFDKANEVPKEGNDKEIKEGEINSEDPFKIYDLLKKKPCGNDKEMSKQKVNVHDNIIGENSNRGVSQSMDVDKESQCSGRFRRTTGPSTGGSILEVLDELIKVGQTMGYKMDGCASNIEEIIKIRGENESYQ</sequence>
<evidence type="ECO:0000313" key="3">
    <source>
        <dbReference type="EMBL" id="GJS85893.1"/>
    </source>
</evidence>
<dbReference type="Proteomes" id="UP001151760">
    <property type="component" value="Unassembled WGS sequence"/>
</dbReference>
<protein>
    <submittedName>
        <fullName evidence="3">Nucleotide-binding alpha-beta plait domain-containing protein</fullName>
    </submittedName>
</protein>
<reference evidence="3" key="1">
    <citation type="journal article" date="2022" name="Int. J. Mol. Sci.">
        <title>Draft Genome of Tanacetum Coccineum: Genomic Comparison of Closely Related Tanacetum-Family Plants.</title>
        <authorList>
            <person name="Yamashiro T."/>
            <person name="Shiraishi A."/>
            <person name="Nakayama K."/>
            <person name="Satake H."/>
        </authorList>
    </citation>
    <scope>NUCLEOTIDE SEQUENCE</scope>
</reference>
<dbReference type="Gene3D" id="3.30.70.330">
    <property type="match status" value="1"/>
</dbReference>
<organism evidence="3 4">
    <name type="scientific">Tanacetum coccineum</name>
    <dbReference type="NCBI Taxonomy" id="301880"/>
    <lineage>
        <taxon>Eukaryota</taxon>
        <taxon>Viridiplantae</taxon>
        <taxon>Streptophyta</taxon>
        <taxon>Embryophyta</taxon>
        <taxon>Tracheophyta</taxon>
        <taxon>Spermatophyta</taxon>
        <taxon>Magnoliopsida</taxon>
        <taxon>eudicotyledons</taxon>
        <taxon>Gunneridae</taxon>
        <taxon>Pentapetalae</taxon>
        <taxon>asterids</taxon>
        <taxon>campanulids</taxon>
        <taxon>Asterales</taxon>
        <taxon>Asteraceae</taxon>
        <taxon>Asteroideae</taxon>
        <taxon>Anthemideae</taxon>
        <taxon>Anthemidinae</taxon>
        <taxon>Tanacetum</taxon>
    </lineage>
</organism>
<evidence type="ECO:0000313" key="4">
    <source>
        <dbReference type="Proteomes" id="UP001151760"/>
    </source>
</evidence>
<accession>A0ABQ4ZAE5</accession>
<keyword evidence="4" id="KW-1185">Reference proteome</keyword>
<dbReference type="InterPro" id="IPR000504">
    <property type="entry name" value="RRM_dom"/>
</dbReference>
<gene>
    <name evidence="3" type="ORF">Tco_0752434</name>
</gene>
<dbReference type="InterPro" id="IPR035979">
    <property type="entry name" value="RBD_domain_sf"/>
</dbReference>
<dbReference type="InterPro" id="IPR012677">
    <property type="entry name" value="Nucleotide-bd_a/b_plait_sf"/>
</dbReference>
<feature type="domain" description="Reverse transcriptase zinc-binding" evidence="2">
    <location>
        <begin position="32"/>
        <end position="96"/>
    </location>
</feature>
<name>A0ABQ4ZAE5_9ASTR</name>
<proteinExistence type="predicted"/>
<dbReference type="EMBL" id="BQNB010011084">
    <property type="protein sequence ID" value="GJS85893.1"/>
    <property type="molecule type" value="Genomic_DNA"/>
</dbReference>
<dbReference type="SUPFAM" id="SSF54928">
    <property type="entry name" value="RNA-binding domain, RBD"/>
    <property type="match status" value="1"/>
</dbReference>
<dbReference type="CDD" id="cd00590">
    <property type="entry name" value="RRM_SF"/>
    <property type="match status" value="1"/>
</dbReference>